<dbReference type="InterPro" id="IPR010432">
    <property type="entry name" value="RDD"/>
</dbReference>
<evidence type="ECO:0000259" key="8">
    <source>
        <dbReference type="Pfam" id="PF06271"/>
    </source>
</evidence>
<gene>
    <name evidence="9" type="ORF">ACFFJP_08280</name>
</gene>
<evidence type="ECO:0000256" key="2">
    <source>
        <dbReference type="ARBA" id="ARBA00022475"/>
    </source>
</evidence>
<keyword evidence="2" id="KW-1003">Cell membrane</keyword>
<proteinExistence type="predicted"/>
<keyword evidence="4 7" id="KW-1133">Transmembrane helix</keyword>
<protein>
    <submittedName>
        <fullName evidence="9">RDD family protein</fullName>
    </submittedName>
</protein>
<evidence type="ECO:0000256" key="6">
    <source>
        <dbReference type="SAM" id="MobiDB-lite"/>
    </source>
</evidence>
<keyword evidence="3 7" id="KW-0812">Transmembrane</keyword>
<dbReference type="Proteomes" id="UP001589813">
    <property type="component" value="Unassembled WGS sequence"/>
</dbReference>
<keyword evidence="5 7" id="KW-0472">Membrane</keyword>
<dbReference type="PANTHER" id="PTHR36115">
    <property type="entry name" value="PROLINE-RICH ANTIGEN HOMOLOG-RELATED"/>
    <property type="match status" value="1"/>
</dbReference>
<dbReference type="RefSeq" id="WP_377242323.1">
    <property type="nucleotide sequence ID" value="NZ_JBHLXP010000001.1"/>
</dbReference>
<feature type="domain" description="RDD" evidence="8">
    <location>
        <begin position="253"/>
        <end position="329"/>
    </location>
</feature>
<feature type="transmembrane region" description="Helical" evidence="7">
    <location>
        <begin position="62"/>
        <end position="85"/>
    </location>
</feature>
<comment type="caution">
    <text evidence="9">The sequence shown here is derived from an EMBL/GenBank/DDBJ whole genome shotgun (WGS) entry which is preliminary data.</text>
</comment>
<keyword evidence="10" id="KW-1185">Reference proteome</keyword>
<organism evidence="9 10">
    <name type="scientific">Rheinheimera tilapiae</name>
    <dbReference type="NCBI Taxonomy" id="875043"/>
    <lineage>
        <taxon>Bacteria</taxon>
        <taxon>Pseudomonadati</taxon>
        <taxon>Pseudomonadota</taxon>
        <taxon>Gammaproteobacteria</taxon>
        <taxon>Chromatiales</taxon>
        <taxon>Chromatiaceae</taxon>
        <taxon>Rheinheimera</taxon>
    </lineage>
</organism>
<evidence type="ECO:0000256" key="7">
    <source>
        <dbReference type="SAM" id="Phobius"/>
    </source>
</evidence>
<evidence type="ECO:0000256" key="3">
    <source>
        <dbReference type="ARBA" id="ARBA00022692"/>
    </source>
</evidence>
<evidence type="ECO:0000256" key="4">
    <source>
        <dbReference type="ARBA" id="ARBA00022989"/>
    </source>
</evidence>
<feature type="transmembrane region" description="Helical" evidence="7">
    <location>
        <begin position="92"/>
        <end position="112"/>
    </location>
</feature>
<feature type="region of interest" description="Disordered" evidence="6">
    <location>
        <begin position="1"/>
        <end position="21"/>
    </location>
</feature>
<dbReference type="InterPro" id="IPR051791">
    <property type="entry name" value="Pra-immunoreactive"/>
</dbReference>
<evidence type="ECO:0000313" key="9">
    <source>
        <dbReference type="EMBL" id="MFC0048283.1"/>
    </source>
</evidence>
<dbReference type="PANTHER" id="PTHR36115:SF6">
    <property type="entry name" value="PROLINE-RICH ANTIGEN HOMOLOG"/>
    <property type="match status" value="1"/>
</dbReference>
<accession>A0ABV6BE08</accession>
<evidence type="ECO:0000256" key="1">
    <source>
        <dbReference type="ARBA" id="ARBA00004651"/>
    </source>
</evidence>
<dbReference type="Pfam" id="PF06271">
    <property type="entry name" value="RDD"/>
    <property type="match status" value="1"/>
</dbReference>
<reference evidence="9 10" key="1">
    <citation type="submission" date="2024-09" db="EMBL/GenBank/DDBJ databases">
        <authorList>
            <person name="Sun Q."/>
            <person name="Mori K."/>
        </authorList>
    </citation>
    <scope>NUCLEOTIDE SEQUENCE [LARGE SCALE GENOMIC DNA]</scope>
    <source>
        <strain evidence="9 10">KCTC 23315</strain>
    </source>
</reference>
<evidence type="ECO:0000256" key="5">
    <source>
        <dbReference type="ARBA" id="ARBA00023136"/>
    </source>
</evidence>
<dbReference type="EMBL" id="JBHLXP010000001">
    <property type="protein sequence ID" value="MFC0048283.1"/>
    <property type="molecule type" value="Genomic_DNA"/>
</dbReference>
<comment type="subcellular location">
    <subcellularLocation>
        <location evidence="1">Cell membrane</location>
        <topology evidence="1">Multi-pass membrane protein</topology>
    </subcellularLocation>
</comment>
<name>A0ABV6BE08_9GAMM</name>
<evidence type="ECO:0000313" key="10">
    <source>
        <dbReference type="Proteomes" id="UP001589813"/>
    </source>
</evidence>
<sequence>MPENKYELPATPVPQGETGTPLTRRESREIVTPYAFEVCPNLLGVPTAHPLRRAIAMGIDGIIISGLAKASLLLILPVMTYLIWFRLQAKKFNHVIVLLLATAFMCASATWMPELIVEEDAQQKVGETELSADQAMVLAASALKIQTESCKLECMEKELEKVAKMLRRAGVDKVAATEMLDDLVQGSDFPAAQWPTYREALLKDLPEAAPVAMPEAKPAQAAQPSLPWYLPDENTHSVVAWVKGIFADLGIGVGWAVFYFTATIAWCHGQTIGKKLMLIKVIQLDGKELSLFGAFSRQGGYGAGIATGLLGFLQILWDPNRQAIQDKVASTVVIRLGKAKRPLTH</sequence>